<evidence type="ECO:0000259" key="4">
    <source>
        <dbReference type="PROSITE" id="PS50002"/>
    </source>
</evidence>
<reference evidence="6 7" key="1">
    <citation type="submission" date="2019-04" db="EMBL/GenBank/DDBJ databases">
        <title>Aspergillus burnettii sp. nov., novel species from soil in southeast Queensland.</title>
        <authorList>
            <person name="Gilchrist C.L.M."/>
            <person name="Pitt J.I."/>
            <person name="Lange L."/>
            <person name="Lacey H.J."/>
            <person name="Vuong D."/>
            <person name="Midgley D.J."/>
            <person name="Greenfield P."/>
            <person name="Bradbury M."/>
            <person name="Lacey E."/>
            <person name="Busk P.K."/>
            <person name="Pilgaard B."/>
            <person name="Chooi Y.H."/>
            <person name="Piggott A.M."/>
        </authorList>
    </citation>
    <scope>NUCLEOTIDE SEQUENCE [LARGE SCALE GENOMIC DNA]</scope>
    <source>
        <strain evidence="6 7">FRR 5400</strain>
    </source>
</reference>
<accession>A0A5N7CMR7</accession>
<keyword evidence="3" id="KW-1133">Transmembrane helix</keyword>
<evidence type="ECO:0000256" key="1">
    <source>
        <dbReference type="ARBA" id="ARBA00022443"/>
    </source>
</evidence>
<evidence type="ECO:0000313" key="6">
    <source>
        <dbReference type="EMBL" id="KAF5865074.1"/>
    </source>
</evidence>
<dbReference type="EMBL" id="SPNV01000024">
    <property type="protein sequence ID" value="KAF5865074.1"/>
    <property type="molecule type" value="Genomic_DNA"/>
</dbReference>
<keyword evidence="3" id="KW-0472">Membrane</keyword>
<evidence type="ECO:0000256" key="2">
    <source>
        <dbReference type="PROSITE-ProRule" id="PRU00192"/>
    </source>
</evidence>
<organism evidence="5">
    <name type="scientific">Petromyces alliaceus</name>
    <name type="common">Aspergillus alliaceus</name>
    <dbReference type="NCBI Taxonomy" id="209559"/>
    <lineage>
        <taxon>Eukaryota</taxon>
        <taxon>Fungi</taxon>
        <taxon>Dikarya</taxon>
        <taxon>Ascomycota</taxon>
        <taxon>Pezizomycotina</taxon>
        <taxon>Eurotiomycetes</taxon>
        <taxon>Eurotiomycetidae</taxon>
        <taxon>Eurotiales</taxon>
        <taxon>Aspergillaceae</taxon>
        <taxon>Aspergillus</taxon>
        <taxon>Aspergillus subgen. Circumdati</taxon>
    </lineage>
</organism>
<feature type="domain" description="SH3" evidence="4">
    <location>
        <begin position="369"/>
        <end position="430"/>
    </location>
</feature>
<dbReference type="PROSITE" id="PS50002">
    <property type="entry name" value="SH3"/>
    <property type="match status" value="1"/>
</dbReference>
<dbReference type="InterPro" id="IPR036028">
    <property type="entry name" value="SH3-like_dom_sf"/>
</dbReference>
<reference evidence="5" key="2">
    <citation type="submission" date="2019-04" db="EMBL/GenBank/DDBJ databases">
        <title>Friends and foes A comparative genomics studyof 23 Aspergillus species from section Flavi.</title>
        <authorList>
            <consortium name="DOE Joint Genome Institute"/>
            <person name="Kjaerbolling I."/>
            <person name="Vesth T."/>
            <person name="Frisvad J.C."/>
            <person name="Nybo J.L."/>
            <person name="Theobald S."/>
            <person name="Kildgaard S."/>
            <person name="Isbrandt T."/>
            <person name="Kuo A."/>
            <person name="Sato A."/>
            <person name="Lyhne E.K."/>
            <person name="Kogle M.E."/>
            <person name="Wiebenga A."/>
            <person name="Kun R.S."/>
            <person name="Lubbers R.J."/>
            <person name="Makela M.R."/>
            <person name="Barry K."/>
            <person name="Chovatia M."/>
            <person name="Clum A."/>
            <person name="Daum C."/>
            <person name="Haridas S."/>
            <person name="He G."/>
            <person name="LaButti K."/>
            <person name="Lipzen A."/>
            <person name="Mondo S."/>
            <person name="Riley R."/>
            <person name="Salamov A."/>
            <person name="Simmons B.A."/>
            <person name="Magnuson J.K."/>
            <person name="Henrissat B."/>
            <person name="Mortensen U.H."/>
            <person name="Larsen T.O."/>
            <person name="Devries R.P."/>
            <person name="Grigoriev I.V."/>
            <person name="Machida M."/>
            <person name="Baker S.E."/>
            <person name="Andersen M.R."/>
        </authorList>
    </citation>
    <scope>NUCLEOTIDE SEQUENCE [LARGE SCALE GENOMIC DNA]</scope>
    <source>
        <strain evidence="5">IBT 14317</strain>
    </source>
</reference>
<keyword evidence="1 2" id="KW-0728">SH3 domain</keyword>
<proteinExistence type="predicted"/>
<protein>
    <recommendedName>
        <fullName evidence="4">SH3 domain-containing protein</fullName>
    </recommendedName>
</protein>
<evidence type="ECO:0000256" key="3">
    <source>
        <dbReference type="SAM" id="Phobius"/>
    </source>
</evidence>
<dbReference type="Proteomes" id="UP000541154">
    <property type="component" value="Unassembled WGS sequence"/>
</dbReference>
<evidence type="ECO:0000313" key="7">
    <source>
        <dbReference type="Proteomes" id="UP000541154"/>
    </source>
</evidence>
<dbReference type="SUPFAM" id="SSF50044">
    <property type="entry name" value="SH3-domain"/>
    <property type="match status" value="1"/>
</dbReference>
<dbReference type="InterPro" id="IPR001452">
    <property type="entry name" value="SH3_domain"/>
</dbReference>
<dbReference type="AlphaFoldDB" id="A0A5N7CMR7"/>
<keyword evidence="3" id="KW-0812">Transmembrane</keyword>
<accession>A0A8H6ACA7</accession>
<dbReference type="OrthoDB" id="5340910at2759"/>
<gene>
    <name evidence="5" type="ORF">BDV23DRAFT_178572</name>
    <name evidence="6" type="ORF">ETB97_005315</name>
</gene>
<sequence>MEQVETSTTGCVAASFPSAQQIGERVQPKQNNALGVPFPRILNNAIHHPEERAANYHQYPRRETWGDGRALSHSETALAEQGVNSENDDSSILHAIPNPTSRYIKSYLSYDSPTQQPPKNPNPQIIEDVNSLPKTFTASIVPQTTAPSHTPHKPSLNTVSLSKNTLYRRSTYSDTSAYAAIGVCVAIGIIAGFILYWLYKKRQLRIGKVIVGDSGDYKPSRAKILNPGWRAQSITLPKRNQLSDIVPSFWKSSNRKTNNYRPHHTLPTSKSFIQTKESTSNFVVRFKRFDGNGNSHDPERTRSVTLPTFITRSTERVASLISSPRIPTLPSLHRATSAFAIGAEAKATPDRDDRLSMEENRNIPCYTPSTFKIYGVEMNFSPVQDGQVKLEAGQSVKIYQFYDHGWVYCVNRETGQDGLAPRACLSIWPTTRTESDVTMFPGHRNFSVTSFGSSHPISPSSRFYNQFSPS</sequence>
<dbReference type="Gene3D" id="2.30.30.40">
    <property type="entry name" value="SH3 Domains"/>
    <property type="match status" value="1"/>
</dbReference>
<dbReference type="EMBL" id="ML735218">
    <property type="protein sequence ID" value="KAE8395521.1"/>
    <property type="molecule type" value="Genomic_DNA"/>
</dbReference>
<keyword evidence="7" id="KW-1185">Reference proteome</keyword>
<dbReference type="Proteomes" id="UP000326877">
    <property type="component" value="Unassembled WGS sequence"/>
</dbReference>
<name>A0A5N7CMR7_PETAA</name>
<feature type="transmembrane region" description="Helical" evidence="3">
    <location>
        <begin position="177"/>
        <end position="199"/>
    </location>
</feature>
<evidence type="ECO:0000313" key="5">
    <source>
        <dbReference type="EMBL" id="KAE8395521.1"/>
    </source>
</evidence>